<dbReference type="RefSeq" id="XP_008815621.1">
    <property type="nucleotide sequence ID" value="XM_008817399.1"/>
</dbReference>
<sequence>MNKLIGAQIPRTWNNKAWGNFSQSRYVSANFEYSPSSTISRFKTIPIVERDSTKWQKSCHDVKGQQTFPDSNHEFFELIKKSAKDKKQQNDLSLWNKYCREVKIRVNEKNISPQIITTFFTFLSQTDYKNDRLISEVLNRCILRLGEFDLVHMCALLNALGRMHFRSAYFLDEAGKKLMGEGDAYFERHSPHYVCLLVNSLAKLGGAPEESNRERSGEGSDKGSHKRNGVESGNQDSNEAGNHDGNEEGSSDTLIASEQRNADDGAPEGQLLPRMVQRIQHRRAAEYSLVGMSLLLYNVSKFGLQKYYHLFGQFEKHIVKVKNDLNMIQLLNILIAYDKTSLLSLSFLDELLHIRALQGGEKNRKCCVHHLARLLNVSLSFVLYTKERSVPTGGSDALRRIGKQALHMFIQMYRQLDKCRGKDLPLVCQTLSRNRRLIIRRKGESGTVNSPYLIFSPPRCLLTSLFEKMTIGVKKYIHTYNHVHLSTILYCYASYDIRDRTVFNLIKLRSLKIFSSFGHKSFSFLFNAFKRMNIEDGVFEKSCLNRMGQLGHFSCVQSLWLTLSAYASVREERQTEDLSRLMFSNFRKVIFSVASPGVASTVVASSSVALSSVALSSVSSSSVASSSVASSSVASPGVASSGVASPGVASPGVASPGVPSPRVAPPNVGEQIARLTSLLTKVRKIPPGKVLHLLASRYPNYEHTLSADNCTSLLTFVSNLCASLTEKEEKPSWRSYYHFVNSLTKKILASSHLYRNKDLLINFLHGSGKTFPSFARCTKVDERKMFYFEQILRIVLPHVYPFIGQMNMGEIAVLVECLSKENYSLEAMAAVGSASDMQFDELGGAVLRRVKGLLRGGKETNEEEADVGETDVGETDVGEADVDHTTIRIANAITVWRGLLSLALHDKEVFQLMVQRCILSSPCLSSVTSLSQAIHYVCVYSTTSEPIPKKKHIGLLRFLLNIVHRLMVNEGVLHLNCRGEDEEDGEALISEENLRRFSKEPLLGKALTSLCDAVMIILPHVCNIETDKPSQSSHPSDNDLHSIAFRPLISPSLLHFYLAILKITEQVRQKENNQYHPFRRDELRDVVEEIRQCALGIHMSSVYVELPPFSVLVLGGAASPS</sequence>
<feature type="compositionally biased region" description="Polar residues" evidence="1">
    <location>
        <begin position="231"/>
        <end position="240"/>
    </location>
</feature>
<evidence type="ECO:0000313" key="2">
    <source>
        <dbReference type="EMBL" id="EUD67611.1"/>
    </source>
</evidence>
<keyword evidence="3" id="KW-1185">Reference proteome</keyword>
<feature type="compositionally biased region" description="Basic and acidic residues" evidence="1">
    <location>
        <begin position="210"/>
        <end position="223"/>
    </location>
</feature>
<dbReference type="EMBL" id="KI965465">
    <property type="protein sequence ID" value="EUD67611.1"/>
    <property type="molecule type" value="Genomic_DNA"/>
</dbReference>
<accession>W7AQA0</accession>
<proteinExistence type="predicted"/>
<evidence type="ECO:0000256" key="1">
    <source>
        <dbReference type="SAM" id="MobiDB-lite"/>
    </source>
</evidence>
<dbReference type="VEuPathDB" id="PlasmoDB:C922_01796"/>
<feature type="region of interest" description="Disordered" evidence="1">
    <location>
        <begin position="207"/>
        <end position="251"/>
    </location>
</feature>
<reference evidence="2 3" key="1">
    <citation type="submission" date="2013-02" db="EMBL/GenBank/DDBJ databases">
        <title>The Genome Sequence of Plasmodium inui San Antonio 1.</title>
        <authorList>
            <consortium name="The Broad Institute Genome Sequencing Platform"/>
            <consortium name="The Broad Institute Genome Sequencing Center for Infectious Disease"/>
            <person name="Neafsey D."/>
            <person name="Cheeseman I."/>
            <person name="Volkman S."/>
            <person name="Adams J."/>
            <person name="Walker B."/>
            <person name="Young S.K."/>
            <person name="Zeng Q."/>
            <person name="Gargeya S."/>
            <person name="Fitzgerald M."/>
            <person name="Haas B."/>
            <person name="Abouelleil A."/>
            <person name="Alvarado L."/>
            <person name="Arachchi H.M."/>
            <person name="Berlin A.M."/>
            <person name="Chapman S.B."/>
            <person name="Dewar J."/>
            <person name="Goldberg J."/>
            <person name="Griggs A."/>
            <person name="Gujja S."/>
            <person name="Hansen M."/>
            <person name="Howarth C."/>
            <person name="Imamovic A."/>
            <person name="Larimer J."/>
            <person name="McCowan C."/>
            <person name="Murphy C."/>
            <person name="Neiman D."/>
            <person name="Pearson M."/>
            <person name="Priest M."/>
            <person name="Roberts A."/>
            <person name="Saif S."/>
            <person name="Shea T."/>
            <person name="Sisk P."/>
            <person name="Sykes S."/>
            <person name="Wortman J."/>
            <person name="Nusbaum C."/>
            <person name="Birren B."/>
        </authorList>
    </citation>
    <scope>NUCLEOTIDE SEQUENCE [LARGE SCALE GENOMIC DNA]</scope>
    <source>
        <strain evidence="2 3">San Antonio 1</strain>
    </source>
</reference>
<dbReference type="GeneID" id="20037070"/>
<dbReference type="Proteomes" id="UP000030640">
    <property type="component" value="Unassembled WGS sequence"/>
</dbReference>
<evidence type="ECO:0000313" key="3">
    <source>
        <dbReference type="Proteomes" id="UP000030640"/>
    </source>
</evidence>
<dbReference type="AlphaFoldDB" id="W7AQA0"/>
<protein>
    <submittedName>
        <fullName evidence="2">Uncharacterized protein</fullName>
    </submittedName>
</protein>
<gene>
    <name evidence="2" type="ORF">C922_01796</name>
</gene>
<dbReference type="OrthoDB" id="377650at2759"/>
<name>W7AQA0_9APIC</name>
<organism evidence="2 3">
    <name type="scientific">Plasmodium inui San Antonio 1</name>
    <dbReference type="NCBI Taxonomy" id="1237626"/>
    <lineage>
        <taxon>Eukaryota</taxon>
        <taxon>Sar</taxon>
        <taxon>Alveolata</taxon>
        <taxon>Apicomplexa</taxon>
        <taxon>Aconoidasida</taxon>
        <taxon>Haemosporida</taxon>
        <taxon>Plasmodiidae</taxon>
        <taxon>Plasmodium</taxon>
        <taxon>Plasmodium (Plasmodium)</taxon>
    </lineage>
</organism>